<gene>
    <name evidence="1" type="ORF">TSUD_368190</name>
</gene>
<evidence type="ECO:0000313" key="1">
    <source>
        <dbReference type="EMBL" id="GAU16870.1"/>
    </source>
</evidence>
<organism evidence="1 2">
    <name type="scientific">Trifolium subterraneum</name>
    <name type="common">Subterranean clover</name>
    <dbReference type="NCBI Taxonomy" id="3900"/>
    <lineage>
        <taxon>Eukaryota</taxon>
        <taxon>Viridiplantae</taxon>
        <taxon>Streptophyta</taxon>
        <taxon>Embryophyta</taxon>
        <taxon>Tracheophyta</taxon>
        <taxon>Spermatophyta</taxon>
        <taxon>Magnoliopsida</taxon>
        <taxon>eudicotyledons</taxon>
        <taxon>Gunneridae</taxon>
        <taxon>Pentapetalae</taxon>
        <taxon>rosids</taxon>
        <taxon>fabids</taxon>
        <taxon>Fabales</taxon>
        <taxon>Fabaceae</taxon>
        <taxon>Papilionoideae</taxon>
        <taxon>50 kb inversion clade</taxon>
        <taxon>NPAAA clade</taxon>
        <taxon>Hologalegina</taxon>
        <taxon>IRL clade</taxon>
        <taxon>Trifolieae</taxon>
        <taxon>Trifolium</taxon>
    </lineage>
</organism>
<accession>A0A2Z6LI74</accession>
<name>A0A2Z6LI74_TRISU</name>
<dbReference type="Proteomes" id="UP000242715">
    <property type="component" value="Unassembled WGS sequence"/>
</dbReference>
<protein>
    <submittedName>
        <fullName evidence="1">Uncharacterized protein</fullName>
    </submittedName>
</protein>
<dbReference type="AlphaFoldDB" id="A0A2Z6LI74"/>
<keyword evidence="2" id="KW-1185">Reference proteome</keyword>
<sequence length="67" mass="7371">MKQKGKRTRIVMIGGGGPRLLRKWADWVIRKMETVGYADGEDKDRCGWRGVVDDGVPARAGIGEGGR</sequence>
<dbReference type="EMBL" id="DF973164">
    <property type="protein sequence ID" value="GAU16870.1"/>
    <property type="molecule type" value="Genomic_DNA"/>
</dbReference>
<proteinExistence type="predicted"/>
<evidence type="ECO:0000313" key="2">
    <source>
        <dbReference type="Proteomes" id="UP000242715"/>
    </source>
</evidence>
<reference evidence="2" key="1">
    <citation type="journal article" date="2017" name="Front. Plant Sci.">
        <title>Climate Clever Clovers: New Paradigm to Reduce the Environmental Footprint of Ruminants by Breeding Low Methanogenic Forages Utilizing Haplotype Variation.</title>
        <authorList>
            <person name="Kaur P."/>
            <person name="Appels R."/>
            <person name="Bayer P.E."/>
            <person name="Keeble-Gagnere G."/>
            <person name="Wang J."/>
            <person name="Hirakawa H."/>
            <person name="Shirasawa K."/>
            <person name="Vercoe P."/>
            <person name="Stefanova K."/>
            <person name="Durmic Z."/>
            <person name="Nichols P."/>
            <person name="Revell C."/>
            <person name="Isobe S.N."/>
            <person name="Edwards D."/>
            <person name="Erskine W."/>
        </authorList>
    </citation>
    <scope>NUCLEOTIDE SEQUENCE [LARGE SCALE GENOMIC DNA]</scope>
    <source>
        <strain evidence="2">cv. Daliak</strain>
    </source>
</reference>